<organism evidence="1">
    <name type="scientific">Pseudogymnoascus destructans</name>
    <dbReference type="NCBI Taxonomy" id="655981"/>
    <lineage>
        <taxon>Eukaryota</taxon>
        <taxon>Fungi</taxon>
        <taxon>Dikarya</taxon>
        <taxon>Ascomycota</taxon>
        <taxon>Pezizomycotina</taxon>
        <taxon>Leotiomycetes</taxon>
        <taxon>Thelebolales</taxon>
        <taxon>Thelebolaceae</taxon>
        <taxon>Pseudogymnoascus</taxon>
    </lineage>
</organism>
<dbReference type="Proteomes" id="UP000077154">
    <property type="component" value="Unassembled WGS sequence"/>
</dbReference>
<reference evidence="1" key="1">
    <citation type="submission" date="2016-03" db="EMBL/GenBank/DDBJ databases">
        <title>Updated assembly of Pseudogymnoascus destructans, the fungus causing white-nose syndrome of bats.</title>
        <authorList>
            <person name="Palmer J.M."/>
            <person name="Drees K.P."/>
            <person name="Foster J.T."/>
            <person name="Lindner D.L."/>
        </authorList>
    </citation>
    <scope>NUCLEOTIDE SEQUENCE [LARGE SCALE GENOMIC DNA]</scope>
    <source>
        <strain evidence="1">20631-21</strain>
    </source>
</reference>
<dbReference type="GeneID" id="36289612"/>
<proteinExistence type="predicted"/>
<gene>
    <name evidence="1" type="ORF">VC83_06553</name>
</gene>
<dbReference type="EMBL" id="KV441397">
    <property type="protein sequence ID" value="OAF58195.1"/>
    <property type="molecule type" value="Genomic_DNA"/>
</dbReference>
<name>A0A177A7Q7_9PEZI</name>
<protein>
    <submittedName>
        <fullName evidence="1">Uncharacterized protein</fullName>
    </submittedName>
</protein>
<evidence type="ECO:0000313" key="1">
    <source>
        <dbReference type="EMBL" id="OAF58195.1"/>
    </source>
</evidence>
<dbReference type="AlphaFoldDB" id="A0A177A7Q7"/>
<dbReference type="RefSeq" id="XP_024323480.1">
    <property type="nucleotide sequence ID" value="XM_024470149.1"/>
</dbReference>
<sequence length="56" mass="6277">MAAWPAYVLKTEEIATTNPHPFIPLNWCKRQTREPNHGKPKILAATPDHVAEATTI</sequence>
<accession>A0A177A7Q7</accession>